<feature type="domain" description="Putative zinc-finger" evidence="1">
    <location>
        <begin position="3"/>
        <end position="36"/>
    </location>
</feature>
<keyword evidence="3" id="KW-1185">Reference proteome</keyword>
<dbReference type="Pfam" id="PF13490">
    <property type="entry name" value="zf-HC2"/>
    <property type="match status" value="1"/>
</dbReference>
<accession>A0A1H5SNA0</accession>
<dbReference type="Proteomes" id="UP000236728">
    <property type="component" value="Unassembled WGS sequence"/>
</dbReference>
<dbReference type="OrthoDB" id="129419at2"/>
<sequence>MNCTDFLAKLTDYFDGQIDAELLTEVKEHLGSCHHCEVVVDTTRQTIDVYRGHQPYEFPDELSSKLRGAIMDRCRKHVETTVGEKTSAGVK</sequence>
<dbReference type="AlphaFoldDB" id="A0A1H5SNA0"/>
<dbReference type="Gene3D" id="1.10.10.1320">
    <property type="entry name" value="Anti-sigma factor, zinc-finger domain"/>
    <property type="match status" value="1"/>
</dbReference>
<dbReference type="GO" id="GO:0008270">
    <property type="term" value="F:zinc ion binding"/>
    <property type="evidence" value="ECO:0007669"/>
    <property type="project" value="UniProtKB-KW"/>
</dbReference>
<evidence type="ECO:0000313" key="3">
    <source>
        <dbReference type="Proteomes" id="UP000236728"/>
    </source>
</evidence>
<dbReference type="RefSeq" id="WP_103931237.1">
    <property type="nucleotide sequence ID" value="NZ_FNVA01000001.1"/>
</dbReference>
<organism evidence="2 3">
    <name type="scientific">Bryocella elongata</name>
    <dbReference type="NCBI Taxonomy" id="863522"/>
    <lineage>
        <taxon>Bacteria</taxon>
        <taxon>Pseudomonadati</taxon>
        <taxon>Acidobacteriota</taxon>
        <taxon>Terriglobia</taxon>
        <taxon>Terriglobales</taxon>
        <taxon>Acidobacteriaceae</taxon>
        <taxon>Bryocella</taxon>
    </lineage>
</organism>
<dbReference type="InterPro" id="IPR027383">
    <property type="entry name" value="Znf_put"/>
</dbReference>
<keyword evidence="2" id="KW-0862">Zinc</keyword>
<protein>
    <submittedName>
        <fullName evidence="2">Putative zinc-finger</fullName>
    </submittedName>
</protein>
<dbReference type="InterPro" id="IPR041916">
    <property type="entry name" value="Anti_sigma_zinc_sf"/>
</dbReference>
<gene>
    <name evidence="2" type="ORF">SAMN05421819_0282</name>
</gene>
<dbReference type="EMBL" id="FNVA01000001">
    <property type="protein sequence ID" value="SEF52005.1"/>
    <property type="molecule type" value="Genomic_DNA"/>
</dbReference>
<name>A0A1H5SNA0_9BACT</name>
<evidence type="ECO:0000313" key="2">
    <source>
        <dbReference type="EMBL" id="SEF52005.1"/>
    </source>
</evidence>
<evidence type="ECO:0000259" key="1">
    <source>
        <dbReference type="Pfam" id="PF13490"/>
    </source>
</evidence>
<keyword evidence="2" id="KW-0479">Metal-binding</keyword>
<proteinExistence type="predicted"/>
<keyword evidence="2" id="KW-0863">Zinc-finger</keyword>
<reference evidence="2 3" key="1">
    <citation type="submission" date="2016-10" db="EMBL/GenBank/DDBJ databases">
        <authorList>
            <person name="de Groot N.N."/>
        </authorList>
    </citation>
    <scope>NUCLEOTIDE SEQUENCE [LARGE SCALE GENOMIC DNA]</scope>
    <source>
        <strain evidence="2 3">DSM 22489</strain>
    </source>
</reference>